<sequence>MHIDSSYPLRLAARRAVADKRPEVLACLHGAEPVVHELYTYLVREWLPQRYPTIFKRSLDRQVLENEVTGEYLPMTPPLDGRQALELLNRNVDDDVLLMCPRSREEGGGFALNALMWAFPNHSDPKKRLGGSLRDLHQRVPRYLEKLELSMDRFFSRLEVGKVVCRSNWGVSIKASQDESQLTDEDYAKPVAGQLNFDKIYVRCELQTLFRLPVTDARIFTIHEYVYPLQQIKDEGLGPAMIEAIAGLKKGNVPEIWDYRG</sequence>
<evidence type="ECO:0000313" key="2">
    <source>
        <dbReference type="Proteomes" id="UP000027920"/>
    </source>
</evidence>
<dbReference type="EMBL" id="AMGV01000004">
    <property type="protein sequence ID" value="KEF57297.1"/>
    <property type="molecule type" value="Genomic_DNA"/>
</dbReference>
<proteinExistence type="predicted"/>
<dbReference type="Proteomes" id="UP000027920">
    <property type="component" value="Unassembled WGS sequence"/>
</dbReference>
<evidence type="ECO:0000313" key="1">
    <source>
        <dbReference type="EMBL" id="KEF57297.1"/>
    </source>
</evidence>
<dbReference type="GeneID" id="25280140"/>
<keyword evidence="2" id="KW-1185">Reference proteome</keyword>
<evidence type="ECO:0008006" key="3">
    <source>
        <dbReference type="Google" id="ProtNLM"/>
    </source>
</evidence>
<dbReference type="InterPro" id="IPR021848">
    <property type="entry name" value="HODM_asu-like"/>
</dbReference>
<organism evidence="1 2">
    <name type="scientific">Exophiala aquamarina CBS 119918</name>
    <dbReference type="NCBI Taxonomy" id="1182545"/>
    <lineage>
        <taxon>Eukaryota</taxon>
        <taxon>Fungi</taxon>
        <taxon>Dikarya</taxon>
        <taxon>Ascomycota</taxon>
        <taxon>Pezizomycotina</taxon>
        <taxon>Eurotiomycetes</taxon>
        <taxon>Chaetothyriomycetidae</taxon>
        <taxon>Chaetothyriales</taxon>
        <taxon>Herpotrichiellaceae</taxon>
        <taxon>Exophiala</taxon>
    </lineage>
</organism>
<dbReference type="RefSeq" id="XP_013259887.1">
    <property type="nucleotide sequence ID" value="XM_013404433.1"/>
</dbReference>
<dbReference type="Pfam" id="PF11927">
    <property type="entry name" value="HODM_asu-like"/>
    <property type="match status" value="1"/>
</dbReference>
<dbReference type="AlphaFoldDB" id="A0A072PC33"/>
<name>A0A072PC33_9EURO</name>
<comment type="caution">
    <text evidence="1">The sequence shown here is derived from an EMBL/GenBank/DDBJ whole genome shotgun (WGS) entry which is preliminary data.</text>
</comment>
<reference evidence="1 2" key="1">
    <citation type="submission" date="2013-03" db="EMBL/GenBank/DDBJ databases">
        <title>The Genome Sequence of Exophiala aquamarina CBS 119918.</title>
        <authorList>
            <consortium name="The Broad Institute Genomics Platform"/>
            <person name="Cuomo C."/>
            <person name="de Hoog S."/>
            <person name="Gorbushina A."/>
            <person name="Walker B."/>
            <person name="Young S.K."/>
            <person name="Zeng Q."/>
            <person name="Gargeya S."/>
            <person name="Fitzgerald M."/>
            <person name="Haas B."/>
            <person name="Abouelleil A."/>
            <person name="Allen A.W."/>
            <person name="Alvarado L."/>
            <person name="Arachchi H.M."/>
            <person name="Berlin A.M."/>
            <person name="Chapman S.B."/>
            <person name="Gainer-Dewar J."/>
            <person name="Goldberg J."/>
            <person name="Griggs A."/>
            <person name="Gujja S."/>
            <person name="Hansen M."/>
            <person name="Howarth C."/>
            <person name="Imamovic A."/>
            <person name="Ireland A."/>
            <person name="Larimer J."/>
            <person name="McCowan C."/>
            <person name="Murphy C."/>
            <person name="Pearson M."/>
            <person name="Poon T.W."/>
            <person name="Priest M."/>
            <person name="Roberts A."/>
            <person name="Saif S."/>
            <person name="Shea T."/>
            <person name="Sisk P."/>
            <person name="Sykes S."/>
            <person name="Wortman J."/>
            <person name="Nusbaum C."/>
            <person name="Birren B."/>
        </authorList>
    </citation>
    <scope>NUCLEOTIDE SEQUENCE [LARGE SCALE GENOMIC DNA]</scope>
    <source>
        <strain evidence="1 2">CBS 119918</strain>
    </source>
</reference>
<protein>
    <recommendedName>
        <fullName evidence="3">DUF3445 domain-containing protein</fullName>
    </recommendedName>
</protein>
<gene>
    <name evidence="1" type="ORF">A1O9_05214</name>
</gene>
<dbReference type="HOGENOM" id="CLU_025462_2_1_1"/>
<dbReference type="VEuPathDB" id="FungiDB:A1O9_05214"/>
<dbReference type="OrthoDB" id="5043642at2759"/>
<accession>A0A072PC33</accession>